<evidence type="ECO:0000256" key="2">
    <source>
        <dbReference type="ARBA" id="ARBA00022692"/>
    </source>
</evidence>
<evidence type="ECO:0000256" key="4">
    <source>
        <dbReference type="ARBA" id="ARBA00023136"/>
    </source>
</evidence>
<dbReference type="GO" id="GO:0005886">
    <property type="term" value="C:plasma membrane"/>
    <property type="evidence" value="ECO:0007669"/>
    <property type="project" value="TreeGrafter"/>
</dbReference>
<keyword evidence="4 5" id="KW-0472">Membrane</keyword>
<protein>
    <submittedName>
        <fullName evidence="6">Uncharacterized protein</fullName>
    </submittedName>
</protein>
<feature type="transmembrane region" description="Helical" evidence="5">
    <location>
        <begin position="21"/>
        <end position="42"/>
    </location>
</feature>
<organism evidence="6 7">
    <name type="scientific">Penicillium nalgiovense</name>
    <dbReference type="NCBI Taxonomy" id="60175"/>
    <lineage>
        <taxon>Eukaryota</taxon>
        <taxon>Fungi</taxon>
        <taxon>Dikarya</taxon>
        <taxon>Ascomycota</taxon>
        <taxon>Pezizomycotina</taxon>
        <taxon>Eurotiomycetes</taxon>
        <taxon>Eurotiomycetidae</taxon>
        <taxon>Eurotiales</taxon>
        <taxon>Aspergillaceae</taxon>
        <taxon>Penicillium</taxon>
    </lineage>
</organism>
<reference evidence="7" key="1">
    <citation type="journal article" date="2017" name="Nat. Microbiol.">
        <title>Global analysis of biosynthetic gene clusters reveals vast potential of secondary metabolite production in Penicillium species.</title>
        <authorList>
            <person name="Nielsen J.C."/>
            <person name="Grijseels S."/>
            <person name="Prigent S."/>
            <person name="Ji B."/>
            <person name="Dainat J."/>
            <person name="Nielsen K.F."/>
            <person name="Frisvad J.C."/>
            <person name="Workman M."/>
            <person name="Nielsen J."/>
        </authorList>
    </citation>
    <scope>NUCLEOTIDE SEQUENCE [LARGE SCALE GENOMIC DNA]</scope>
    <source>
        <strain evidence="7">IBT 13039</strain>
    </source>
</reference>
<accession>A0A1V6XY76</accession>
<feature type="transmembrane region" description="Helical" evidence="5">
    <location>
        <begin position="48"/>
        <end position="68"/>
    </location>
</feature>
<sequence length="133" mass="14761">MVLFYFRHHYHTLDGTFIPEARLPPMILGSIMVPIGMLWFAWTATPDISWASPVCASILIGCGMYLLFIQGFNYFVDNYTSMANSAIRVNRSMRSVFGDVFPLFANQMVQALGVAQTTTILGAFSAALMPVPI</sequence>
<dbReference type="PANTHER" id="PTHR23502:SF156">
    <property type="entry name" value="TRANSPORTER, PUTATIVE (AFU_ORTHOLOGUE AFUA_5G00420)-RELATED"/>
    <property type="match status" value="1"/>
</dbReference>
<keyword evidence="2 5" id="KW-0812">Transmembrane</keyword>
<dbReference type="Proteomes" id="UP000191691">
    <property type="component" value="Unassembled WGS sequence"/>
</dbReference>
<dbReference type="OMA" id="VTHWASS"/>
<proteinExistence type="predicted"/>
<keyword evidence="3 5" id="KW-1133">Transmembrane helix</keyword>
<evidence type="ECO:0000256" key="3">
    <source>
        <dbReference type="ARBA" id="ARBA00022989"/>
    </source>
</evidence>
<comment type="subcellular location">
    <subcellularLocation>
        <location evidence="1">Membrane</location>
        <topology evidence="1">Multi-pass membrane protein</topology>
    </subcellularLocation>
</comment>
<dbReference type="SUPFAM" id="SSF103473">
    <property type="entry name" value="MFS general substrate transporter"/>
    <property type="match status" value="1"/>
</dbReference>
<dbReference type="AlphaFoldDB" id="A0A1V6XY76"/>
<name>A0A1V6XY76_PENNA</name>
<dbReference type="PANTHER" id="PTHR23502">
    <property type="entry name" value="MAJOR FACILITATOR SUPERFAMILY"/>
    <property type="match status" value="1"/>
</dbReference>
<dbReference type="InterPro" id="IPR036259">
    <property type="entry name" value="MFS_trans_sf"/>
</dbReference>
<gene>
    <name evidence="6" type="ORF">PENNAL_c0048G06451</name>
</gene>
<evidence type="ECO:0000313" key="7">
    <source>
        <dbReference type="Proteomes" id="UP000191691"/>
    </source>
</evidence>
<evidence type="ECO:0000256" key="5">
    <source>
        <dbReference type="SAM" id="Phobius"/>
    </source>
</evidence>
<dbReference type="STRING" id="60175.A0A1V6XY76"/>
<dbReference type="GO" id="GO:0022857">
    <property type="term" value="F:transmembrane transporter activity"/>
    <property type="evidence" value="ECO:0007669"/>
    <property type="project" value="TreeGrafter"/>
</dbReference>
<evidence type="ECO:0000256" key="1">
    <source>
        <dbReference type="ARBA" id="ARBA00004141"/>
    </source>
</evidence>
<dbReference type="EMBL" id="MOOB01000048">
    <property type="protein sequence ID" value="OQE80100.1"/>
    <property type="molecule type" value="Genomic_DNA"/>
</dbReference>
<comment type="caution">
    <text evidence="6">The sequence shown here is derived from an EMBL/GenBank/DDBJ whole genome shotgun (WGS) entry which is preliminary data.</text>
</comment>
<keyword evidence="7" id="KW-1185">Reference proteome</keyword>
<evidence type="ECO:0000313" key="6">
    <source>
        <dbReference type="EMBL" id="OQE80100.1"/>
    </source>
</evidence>